<keyword evidence="8 9" id="KW-0862">Zinc</keyword>
<dbReference type="GO" id="GO:0004222">
    <property type="term" value="F:metalloendopeptidase activity"/>
    <property type="evidence" value="ECO:0007669"/>
    <property type="project" value="InterPro"/>
</dbReference>
<dbReference type="NCBIfam" id="TIGR00043">
    <property type="entry name" value="rRNA maturation RNase YbeY"/>
    <property type="match status" value="1"/>
</dbReference>
<dbReference type="SUPFAM" id="SSF55486">
    <property type="entry name" value="Metalloproteases ('zincins'), catalytic domain"/>
    <property type="match status" value="1"/>
</dbReference>
<dbReference type="RefSeq" id="WP_100513648.1">
    <property type="nucleotide sequence ID" value="NZ_JAFEJQ010000006.1"/>
</dbReference>
<keyword evidence="11" id="KW-1185">Reference proteome</keyword>
<dbReference type="AlphaFoldDB" id="A0A2M9HCI1"/>
<sequence length="192" mass="21234">MSVEVTNETPWTIDPKVFSDLGVWVLDQMRVSTQSDLTIMFNEPAAMAVLHERWMSLEGPTDVMSFPMDELRPGNGKDLPEGVLGDIVICPYVAAEQARAAGHSTIQEMLLLTIHGILHLLGYDHTTTEEERQMFGLQRQLLLTFLALRPGVLDDVTLPAGYPDLLAAYDAAHRDDDANDADGDEPDRTGNE</sequence>
<dbReference type="GO" id="GO:0004521">
    <property type="term" value="F:RNA endonuclease activity"/>
    <property type="evidence" value="ECO:0007669"/>
    <property type="project" value="UniProtKB-UniRule"/>
</dbReference>
<dbReference type="GO" id="GO:0005737">
    <property type="term" value="C:cytoplasm"/>
    <property type="evidence" value="ECO:0007669"/>
    <property type="project" value="UniProtKB-SubCell"/>
</dbReference>
<evidence type="ECO:0000256" key="2">
    <source>
        <dbReference type="ARBA" id="ARBA00022517"/>
    </source>
</evidence>
<comment type="function">
    <text evidence="9">Single strand-specific metallo-endoribonuclease involved in late-stage 70S ribosome quality control and in maturation of the 3' terminus of the 16S rRNA.</text>
</comment>
<dbReference type="OrthoDB" id="9807740at2"/>
<keyword evidence="4 9" id="KW-0540">Nuclease</keyword>
<keyword evidence="2 9" id="KW-0690">Ribosome biogenesis</keyword>
<reference evidence="10 11" key="1">
    <citation type="submission" date="2017-10" db="EMBL/GenBank/DDBJ databases">
        <title>Draft genome sequences of strains TRE 1, TRE 9, TRE H and TRI 7, isolated from tamarins, belonging to four potential novel Bifidobacterium species.</title>
        <authorList>
            <person name="Mattarelli P."/>
            <person name="Modesto M."/>
            <person name="Puglisi E."/>
            <person name="Morelli L."/>
            <person name="Spezio C."/>
            <person name="Bonetti A."/>
            <person name="Sandri C."/>
        </authorList>
    </citation>
    <scope>NUCLEOTIDE SEQUENCE [LARGE SCALE GENOMIC DNA]</scope>
    <source>
        <strain evidence="11">TRI7</strain>
    </source>
</reference>
<dbReference type="GO" id="GO:0006364">
    <property type="term" value="P:rRNA processing"/>
    <property type="evidence" value="ECO:0007669"/>
    <property type="project" value="UniProtKB-UniRule"/>
</dbReference>
<evidence type="ECO:0000256" key="3">
    <source>
        <dbReference type="ARBA" id="ARBA00022552"/>
    </source>
</evidence>
<dbReference type="Pfam" id="PF02130">
    <property type="entry name" value="YbeY"/>
    <property type="match status" value="1"/>
</dbReference>
<dbReference type="GO" id="GO:0008270">
    <property type="term" value="F:zinc ion binding"/>
    <property type="evidence" value="ECO:0007669"/>
    <property type="project" value="UniProtKB-UniRule"/>
</dbReference>
<proteinExistence type="inferred from homology"/>
<comment type="similarity">
    <text evidence="1 9">Belongs to the endoribonuclease YbeY family.</text>
</comment>
<keyword evidence="3 9" id="KW-0698">rRNA processing</keyword>
<evidence type="ECO:0000256" key="7">
    <source>
        <dbReference type="ARBA" id="ARBA00022801"/>
    </source>
</evidence>
<keyword evidence="9" id="KW-0963">Cytoplasm</keyword>
<dbReference type="PANTHER" id="PTHR46986:SF1">
    <property type="entry name" value="ENDORIBONUCLEASE YBEY, CHLOROPLASTIC"/>
    <property type="match status" value="1"/>
</dbReference>
<dbReference type="Gene3D" id="3.40.390.30">
    <property type="entry name" value="Metalloproteases ('zincins'), catalytic domain"/>
    <property type="match status" value="1"/>
</dbReference>
<protein>
    <recommendedName>
        <fullName evidence="9">Endoribonuclease YbeY</fullName>
        <ecNumber evidence="9">3.1.-.-</ecNumber>
    </recommendedName>
</protein>
<dbReference type="InterPro" id="IPR023091">
    <property type="entry name" value="MetalPrtase_cat_dom_sf_prd"/>
</dbReference>
<feature type="binding site" evidence="9">
    <location>
        <position position="125"/>
    </location>
    <ligand>
        <name>Zn(2+)</name>
        <dbReference type="ChEBI" id="CHEBI:29105"/>
        <note>catalytic</note>
    </ligand>
</feature>
<dbReference type="PANTHER" id="PTHR46986">
    <property type="entry name" value="ENDORIBONUCLEASE YBEY, CHLOROPLASTIC"/>
    <property type="match status" value="1"/>
</dbReference>
<keyword evidence="7 9" id="KW-0378">Hydrolase</keyword>
<dbReference type="InterPro" id="IPR020549">
    <property type="entry name" value="YbeY_CS"/>
</dbReference>
<dbReference type="InterPro" id="IPR002036">
    <property type="entry name" value="YbeY"/>
</dbReference>
<evidence type="ECO:0000256" key="5">
    <source>
        <dbReference type="ARBA" id="ARBA00022723"/>
    </source>
</evidence>
<keyword evidence="5 9" id="KW-0479">Metal-binding</keyword>
<evidence type="ECO:0000313" key="11">
    <source>
        <dbReference type="Proteomes" id="UP000231451"/>
    </source>
</evidence>
<evidence type="ECO:0000313" key="10">
    <source>
        <dbReference type="EMBL" id="PJM74519.1"/>
    </source>
</evidence>
<evidence type="ECO:0000256" key="6">
    <source>
        <dbReference type="ARBA" id="ARBA00022759"/>
    </source>
</evidence>
<gene>
    <name evidence="9" type="primary">ybeY</name>
    <name evidence="10" type="ORF">CSQ87_09530</name>
</gene>
<comment type="subcellular location">
    <subcellularLocation>
        <location evidence="9">Cytoplasm</location>
    </subcellularLocation>
</comment>
<organism evidence="10 11">
    <name type="scientific">Bifidobacterium simiarum</name>
    <dbReference type="NCBI Taxonomy" id="2045441"/>
    <lineage>
        <taxon>Bacteria</taxon>
        <taxon>Bacillati</taxon>
        <taxon>Actinomycetota</taxon>
        <taxon>Actinomycetes</taxon>
        <taxon>Bifidobacteriales</taxon>
        <taxon>Bifidobacteriaceae</taxon>
        <taxon>Bifidobacterium</taxon>
    </lineage>
</organism>
<keyword evidence="6 9" id="KW-0255">Endonuclease</keyword>
<dbReference type="Proteomes" id="UP000231451">
    <property type="component" value="Unassembled WGS sequence"/>
</dbReference>
<feature type="binding site" evidence="9">
    <location>
        <position position="119"/>
    </location>
    <ligand>
        <name>Zn(2+)</name>
        <dbReference type="ChEBI" id="CHEBI:29105"/>
        <note>catalytic</note>
    </ligand>
</feature>
<dbReference type="EC" id="3.1.-.-" evidence="9"/>
<feature type="binding site" evidence="9">
    <location>
        <position position="115"/>
    </location>
    <ligand>
        <name>Zn(2+)</name>
        <dbReference type="ChEBI" id="CHEBI:29105"/>
        <note>catalytic</note>
    </ligand>
</feature>
<evidence type="ECO:0000256" key="8">
    <source>
        <dbReference type="ARBA" id="ARBA00022833"/>
    </source>
</evidence>
<evidence type="ECO:0000256" key="1">
    <source>
        <dbReference type="ARBA" id="ARBA00010875"/>
    </source>
</evidence>
<evidence type="ECO:0000256" key="4">
    <source>
        <dbReference type="ARBA" id="ARBA00022722"/>
    </source>
</evidence>
<dbReference type="PROSITE" id="PS01306">
    <property type="entry name" value="UPF0054"/>
    <property type="match status" value="1"/>
</dbReference>
<name>A0A2M9HCI1_9BIFI</name>
<comment type="cofactor">
    <cofactor evidence="9">
        <name>Zn(2+)</name>
        <dbReference type="ChEBI" id="CHEBI:29105"/>
    </cofactor>
    <text evidence="9">Binds 1 zinc ion.</text>
</comment>
<accession>A0A2M9HCI1</accession>
<comment type="caution">
    <text evidence="10">The sequence shown here is derived from an EMBL/GenBank/DDBJ whole genome shotgun (WGS) entry which is preliminary data.</text>
</comment>
<dbReference type="EMBL" id="PEBK01000011">
    <property type="protein sequence ID" value="PJM74519.1"/>
    <property type="molecule type" value="Genomic_DNA"/>
</dbReference>
<dbReference type="HAMAP" id="MF_00009">
    <property type="entry name" value="Endoribonucl_YbeY"/>
    <property type="match status" value="1"/>
</dbReference>
<evidence type="ECO:0000256" key="9">
    <source>
        <dbReference type="HAMAP-Rule" id="MF_00009"/>
    </source>
</evidence>